<keyword evidence="2" id="KW-1185">Reference proteome</keyword>
<dbReference type="WBParaSite" id="SSLN_0001643901-mRNA-1">
    <property type="protein sequence ID" value="SSLN_0001643901-mRNA-1"/>
    <property type="gene ID" value="SSLN_0001643901"/>
</dbReference>
<evidence type="ECO:0000313" key="2">
    <source>
        <dbReference type="Proteomes" id="UP000275846"/>
    </source>
</evidence>
<gene>
    <name evidence="1" type="ORF">SSLN_LOCUS15836</name>
</gene>
<proteinExistence type="predicted"/>
<evidence type="ECO:0000313" key="3">
    <source>
        <dbReference type="WBParaSite" id="SSLN_0001643901-mRNA-1"/>
    </source>
</evidence>
<evidence type="ECO:0000313" key="1">
    <source>
        <dbReference type="EMBL" id="VDM02222.1"/>
    </source>
</evidence>
<dbReference type="EMBL" id="UYSU01040346">
    <property type="protein sequence ID" value="VDM02222.1"/>
    <property type="molecule type" value="Genomic_DNA"/>
</dbReference>
<reference evidence="1 2" key="2">
    <citation type="submission" date="2018-11" db="EMBL/GenBank/DDBJ databases">
        <authorList>
            <consortium name="Pathogen Informatics"/>
        </authorList>
    </citation>
    <scope>NUCLEOTIDE SEQUENCE [LARGE SCALE GENOMIC DNA]</scope>
    <source>
        <strain evidence="1 2">NST_G2</strain>
    </source>
</reference>
<name>A0A183TH88_SCHSO</name>
<accession>A0A183TH88</accession>
<sequence length="100" mass="10962">MLPRPPLTGTQLSSVAPRSWALSSGHTLGNGHNRWAKQGEGLLCYVCLHTRYICSLRLPFPPFLSTLPSPSLLFPAHSPLPSYLSTPSYPLPTFHPPSLK</sequence>
<reference evidence="3" key="1">
    <citation type="submission" date="2016-06" db="UniProtKB">
        <authorList>
            <consortium name="WormBaseParasite"/>
        </authorList>
    </citation>
    <scope>IDENTIFICATION</scope>
</reference>
<dbReference type="Proteomes" id="UP000275846">
    <property type="component" value="Unassembled WGS sequence"/>
</dbReference>
<dbReference type="OrthoDB" id="10225613at2759"/>
<organism evidence="3">
    <name type="scientific">Schistocephalus solidus</name>
    <name type="common">Tapeworm</name>
    <dbReference type="NCBI Taxonomy" id="70667"/>
    <lineage>
        <taxon>Eukaryota</taxon>
        <taxon>Metazoa</taxon>
        <taxon>Spiralia</taxon>
        <taxon>Lophotrochozoa</taxon>
        <taxon>Platyhelminthes</taxon>
        <taxon>Cestoda</taxon>
        <taxon>Eucestoda</taxon>
        <taxon>Diphyllobothriidea</taxon>
        <taxon>Diphyllobothriidae</taxon>
        <taxon>Schistocephalus</taxon>
    </lineage>
</organism>
<dbReference type="AlphaFoldDB" id="A0A183TH88"/>
<protein>
    <submittedName>
        <fullName evidence="3">Ovule protein</fullName>
    </submittedName>
</protein>